<keyword evidence="8" id="KW-0067">ATP-binding</keyword>
<name>A0ABV4GM77_9BRAD</name>
<keyword evidence="15" id="KW-1185">Reference proteome</keyword>
<evidence type="ECO:0000256" key="3">
    <source>
        <dbReference type="ARBA" id="ARBA00012142"/>
    </source>
</evidence>
<dbReference type="EMBL" id="JBGBZN010000002">
    <property type="protein sequence ID" value="MEY9473042.1"/>
    <property type="molecule type" value="Genomic_DNA"/>
</dbReference>
<evidence type="ECO:0000313" key="15">
    <source>
        <dbReference type="Proteomes" id="UP001565474"/>
    </source>
</evidence>
<keyword evidence="7 12" id="KW-0418">Kinase</keyword>
<comment type="pathway">
    <text evidence="1 12">Carbohydrate degradation; glycolysis; pyruvate from D-glyceraldehyde 3-phosphate: step 5/5.</text>
</comment>
<comment type="catalytic activity">
    <reaction evidence="12">
        <text>pyruvate + ATP = phosphoenolpyruvate + ADP + H(+)</text>
        <dbReference type="Rhea" id="RHEA:18157"/>
        <dbReference type="ChEBI" id="CHEBI:15361"/>
        <dbReference type="ChEBI" id="CHEBI:15378"/>
        <dbReference type="ChEBI" id="CHEBI:30616"/>
        <dbReference type="ChEBI" id="CHEBI:58702"/>
        <dbReference type="ChEBI" id="CHEBI:456216"/>
        <dbReference type="EC" id="2.7.1.40"/>
    </reaction>
</comment>
<keyword evidence="5" id="KW-0479">Metal-binding</keyword>
<evidence type="ECO:0000313" key="14">
    <source>
        <dbReference type="EMBL" id="MEY9473042.1"/>
    </source>
</evidence>
<evidence type="ECO:0000256" key="12">
    <source>
        <dbReference type="RuleBase" id="RU000504"/>
    </source>
</evidence>
<evidence type="ECO:0000256" key="10">
    <source>
        <dbReference type="ARBA" id="ARBA00023152"/>
    </source>
</evidence>
<organism evidence="14 15">
    <name type="scientific">Bradyrhizobium yuanmingense</name>
    <dbReference type="NCBI Taxonomy" id="108015"/>
    <lineage>
        <taxon>Bacteria</taxon>
        <taxon>Pseudomonadati</taxon>
        <taxon>Pseudomonadota</taxon>
        <taxon>Alphaproteobacteria</taxon>
        <taxon>Hyphomicrobiales</taxon>
        <taxon>Nitrobacteraceae</taxon>
        <taxon>Bradyrhizobium</taxon>
    </lineage>
</organism>
<evidence type="ECO:0000256" key="8">
    <source>
        <dbReference type="ARBA" id="ARBA00022840"/>
    </source>
</evidence>
<keyword evidence="9 12" id="KW-0460">Magnesium</keyword>
<dbReference type="Proteomes" id="UP001565474">
    <property type="component" value="Unassembled WGS sequence"/>
</dbReference>
<comment type="caution">
    <text evidence="14">The sequence shown here is derived from an EMBL/GenBank/DDBJ whole genome shotgun (WGS) entry which is preliminary data.</text>
</comment>
<dbReference type="InterPro" id="IPR015813">
    <property type="entry name" value="Pyrv/PenolPyrv_kinase-like_dom"/>
</dbReference>
<evidence type="ECO:0000256" key="6">
    <source>
        <dbReference type="ARBA" id="ARBA00022741"/>
    </source>
</evidence>
<proteinExistence type="inferred from homology"/>
<sequence length="114" mass="12869">MSFVQKPFDLIEARSLIGEAASLMAKIETPMALDRIDDIIGLSDGVMVARGDLDAEIPPEEVPGRQKELMRAFGVPENPSSSQRKCWIPWWLGRFRRGRKPQMSLPPSMMEPMQ</sequence>
<dbReference type="SUPFAM" id="SSF51621">
    <property type="entry name" value="Phosphoenolpyruvate/pyruvate domain"/>
    <property type="match status" value="1"/>
</dbReference>
<evidence type="ECO:0000256" key="2">
    <source>
        <dbReference type="ARBA" id="ARBA00008663"/>
    </source>
</evidence>
<reference evidence="14 15" key="1">
    <citation type="submission" date="2024-07" db="EMBL/GenBank/DDBJ databases">
        <title>Genomic Encyclopedia of Type Strains, Phase V (KMG-V): Genome sequencing to study the core and pangenomes of soil and plant-associated prokaryotes.</title>
        <authorList>
            <person name="Whitman W."/>
        </authorList>
    </citation>
    <scope>NUCLEOTIDE SEQUENCE [LARGE SCALE GENOMIC DNA]</scope>
    <source>
        <strain evidence="14 15">USDA 222</strain>
    </source>
</reference>
<evidence type="ECO:0000256" key="9">
    <source>
        <dbReference type="ARBA" id="ARBA00022842"/>
    </source>
</evidence>
<dbReference type="PRINTS" id="PR01050">
    <property type="entry name" value="PYRUVTKNASE"/>
</dbReference>
<dbReference type="InterPro" id="IPR040442">
    <property type="entry name" value="Pyrv_kinase-like_dom_sf"/>
</dbReference>
<keyword evidence="10 12" id="KW-0324">Glycolysis</keyword>
<gene>
    <name evidence="14" type="ORF">ABH992_005441</name>
</gene>
<keyword evidence="11" id="KW-0670">Pyruvate</keyword>
<evidence type="ECO:0000256" key="1">
    <source>
        <dbReference type="ARBA" id="ARBA00004997"/>
    </source>
</evidence>
<evidence type="ECO:0000259" key="13">
    <source>
        <dbReference type="Pfam" id="PF00224"/>
    </source>
</evidence>
<keyword evidence="4 12" id="KW-0808">Transferase</keyword>
<dbReference type="InterPro" id="IPR001697">
    <property type="entry name" value="Pyr_Knase"/>
</dbReference>
<protein>
    <recommendedName>
        <fullName evidence="3 12">Pyruvate kinase</fullName>
        <ecNumber evidence="3 12">2.7.1.40</ecNumber>
    </recommendedName>
</protein>
<feature type="domain" description="Pyruvate kinase barrel" evidence="13">
    <location>
        <begin position="1"/>
        <end position="71"/>
    </location>
</feature>
<accession>A0ABV4GM77</accession>
<evidence type="ECO:0000256" key="5">
    <source>
        <dbReference type="ARBA" id="ARBA00022723"/>
    </source>
</evidence>
<evidence type="ECO:0000256" key="4">
    <source>
        <dbReference type="ARBA" id="ARBA00022679"/>
    </source>
</evidence>
<comment type="similarity">
    <text evidence="2 12">Belongs to the pyruvate kinase family.</text>
</comment>
<dbReference type="PANTHER" id="PTHR11817">
    <property type="entry name" value="PYRUVATE KINASE"/>
    <property type="match status" value="1"/>
</dbReference>
<dbReference type="Gene3D" id="3.20.20.60">
    <property type="entry name" value="Phosphoenolpyruvate-binding domains"/>
    <property type="match status" value="1"/>
</dbReference>
<keyword evidence="6" id="KW-0547">Nucleotide-binding</keyword>
<evidence type="ECO:0000256" key="11">
    <source>
        <dbReference type="ARBA" id="ARBA00023317"/>
    </source>
</evidence>
<evidence type="ECO:0000256" key="7">
    <source>
        <dbReference type="ARBA" id="ARBA00022777"/>
    </source>
</evidence>
<dbReference type="EC" id="2.7.1.40" evidence="3 12"/>
<dbReference type="InterPro" id="IPR015793">
    <property type="entry name" value="Pyrv_Knase_brl"/>
</dbReference>
<dbReference type="Pfam" id="PF00224">
    <property type="entry name" value="PK"/>
    <property type="match status" value="1"/>
</dbReference>